<evidence type="ECO:0000313" key="2">
    <source>
        <dbReference type="Proteomes" id="UP001221142"/>
    </source>
</evidence>
<dbReference type="AlphaFoldDB" id="A0AAD7AXZ3"/>
<dbReference type="EMBL" id="JARKIF010000174">
    <property type="protein sequence ID" value="KAJ7603119.1"/>
    <property type="molecule type" value="Genomic_DNA"/>
</dbReference>
<organism evidence="1 2">
    <name type="scientific">Roridomyces roridus</name>
    <dbReference type="NCBI Taxonomy" id="1738132"/>
    <lineage>
        <taxon>Eukaryota</taxon>
        <taxon>Fungi</taxon>
        <taxon>Dikarya</taxon>
        <taxon>Basidiomycota</taxon>
        <taxon>Agaricomycotina</taxon>
        <taxon>Agaricomycetes</taxon>
        <taxon>Agaricomycetidae</taxon>
        <taxon>Agaricales</taxon>
        <taxon>Marasmiineae</taxon>
        <taxon>Mycenaceae</taxon>
        <taxon>Roridomyces</taxon>
    </lineage>
</organism>
<protein>
    <submittedName>
        <fullName evidence="1">Uncharacterized protein</fullName>
    </submittedName>
</protein>
<gene>
    <name evidence="1" type="ORF">FB45DRAFT_1045928</name>
</gene>
<sequence>MLPPELVELIVGYGWQCLSTSSHRHAYSMTCWMLVSREWLSIVVPIFLRDASQISYLAQNCRSLTVSIYQRRGGEYDSQCAELAQYAADPSRANVVNVASWGTGREPYFGIPPGKIRNVIVDWFPNITSLHFVLVDCVPTYWYWGMEYDVQTSWFGEWYPDCLTDLHVTFAYTSPPPPLLAGAPRGTFFPPRCVSDLPDSDLPDFTAVKRLVVRDANADFVAFLTSCCPSLECIECTAEFGVDEAIFPLLGQMRTLPPPRKRTLLPPRSTLLRS</sequence>
<proteinExistence type="predicted"/>
<accession>A0AAD7AXZ3</accession>
<evidence type="ECO:0000313" key="1">
    <source>
        <dbReference type="EMBL" id="KAJ7603119.1"/>
    </source>
</evidence>
<dbReference type="Proteomes" id="UP001221142">
    <property type="component" value="Unassembled WGS sequence"/>
</dbReference>
<reference evidence="1" key="1">
    <citation type="submission" date="2023-03" db="EMBL/GenBank/DDBJ databases">
        <title>Massive genome expansion in bonnet fungi (Mycena s.s.) driven by repeated elements and novel gene families across ecological guilds.</title>
        <authorList>
            <consortium name="Lawrence Berkeley National Laboratory"/>
            <person name="Harder C.B."/>
            <person name="Miyauchi S."/>
            <person name="Viragh M."/>
            <person name="Kuo A."/>
            <person name="Thoen E."/>
            <person name="Andreopoulos B."/>
            <person name="Lu D."/>
            <person name="Skrede I."/>
            <person name="Drula E."/>
            <person name="Henrissat B."/>
            <person name="Morin E."/>
            <person name="Kohler A."/>
            <person name="Barry K."/>
            <person name="LaButti K."/>
            <person name="Morin E."/>
            <person name="Salamov A."/>
            <person name="Lipzen A."/>
            <person name="Mereny Z."/>
            <person name="Hegedus B."/>
            <person name="Baldrian P."/>
            <person name="Stursova M."/>
            <person name="Weitz H."/>
            <person name="Taylor A."/>
            <person name="Grigoriev I.V."/>
            <person name="Nagy L.G."/>
            <person name="Martin F."/>
            <person name="Kauserud H."/>
        </authorList>
    </citation>
    <scope>NUCLEOTIDE SEQUENCE</scope>
    <source>
        <strain evidence="1">9284</strain>
    </source>
</reference>
<keyword evidence="2" id="KW-1185">Reference proteome</keyword>
<name>A0AAD7AXZ3_9AGAR</name>
<comment type="caution">
    <text evidence="1">The sequence shown here is derived from an EMBL/GenBank/DDBJ whole genome shotgun (WGS) entry which is preliminary data.</text>
</comment>